<dbReference type="InterPro" id="IPR033889">
    <property type="entry name" value="LanC"/>
</dbReference>
<dbReference type="PRINTS" id="PR01955">
    <property type="entry name" value="LANCFRANKIA"/>
</dbReference>
<dbReference type="InterPro" id="IPR007822">
    <property type="entry name" value="LANC-like"/>
</dbReference>
<gene>
    <name evidence="2" type="ORF">E0H50_40110</name>
</gene>
<keyword evidence="1" id="KW-0862">Zinc</keyword>
<dbReference type="GO" id="GO:0046872">
    <property type="term" value="F:metal ion binding"/>
    <property type="evidence" value="ECO:0007669"/>
    <property type="project" value="UniProtKB-KW"/>
</dbReference>
<dbReference type="CDD" id="cd04793">
    <property type="entry name" value="LanC"/>
    <property type="match status" value="1"/>
</dbReference>
<proteinExistence type="predicted"/>
<evidence type="ECO:0000313" key="2">
    <source>
        <dbReference type="EMBL" id="TCC17124.1"/>
    </source>
</evidence>
<keyword evidence="1" id="KW-0479">Metal-binding</keyword>
<name>A0A4R0HYK7_9ACTN</name>
<dbReference type="GO" id="GO:0031179">
    <property type="term" value="P:peptide modification"/>
    <property type="evidence" value="ECO:0007669"/>
    <property type="project" value="InterPro"/>
</dbReference>
<evidence type="ECO:0000256" key="1">
    <source>
        <dbReference type="PIRSR" id="PIRSR607822-1"/>
    </source>
</evidence>
<sequence>MTAATRQLTSTVASQSLGRGTAGQALLHIEQARIGYGSWRRVHEHIIKMTGAPVAAHSQSCLFEGAPAIAYVLATAEQAAYESALATLDSHIDELTRERLQRAHRRIESGLLPGLREFDLISGLTGLGVYQLRRRRGGEVLHDVLEYLVRLCEPLTLDDQALPGWWTANDIADHPSASWPGGHGNLGIAHGISGPLALMAMAARRGMFVRGQLEAIASICVWLDRWQQGNGETAWWPGTITKRELDTDHLEQAGPQRPSWCYGTPGLVRAQQLAGLALDDQSRQHKAETALLGCVTDNAQLDQLSDTTLCHGWAGLVQATQRVAADAGARSPLTAQLSHLTRRLDELAFFDGSMHRPDLLEGRTGIRLVQISATSTVDSKSNWDACLLLSG</sequence>
<organism evidence="2 3">
    <name type="scientific">Kribbella sindirgiensis</name>
    <dbReference type="NCBI Taxonomy" id="1124744"/>
    <lineage>
        <taxon>Bacteria</taxon>
        <taxon>Bacillati</taxon>
        <taxon>Actinomycetota</taxon>
        <taxon>Actinomycetes</taxon>
        <taxon>Propionibacteriales</taxon>
        <taxon>Kribbellaceae</taxon>
        <taxon>Kribbella</taxon>
    </lineage>
</organism>
<dbReference type="Gene3D" id="1.50.10.20">
    <property type="match status" value="1"/>
</dbReference>
<dbReference type="SMART" id="SM01260">
    <property type="entry name" value="LANC_like"/>
    <property type="match status" value="1"/>
</dbReference>
<dbReference type="AlphaFoldDB" id="A0A4R0HYK7"/>
<reference evidence="2 3" key="1">
    <citation type="submission" date="2019-02" db="EMBL/GenBank/DDBJ databases">
        <title>Kribbella capetownensis sp. nov. and Kribbella speibonae sp. nov., isolated from soil.</title>
        <authorList>
            <person name="Curtis S.M."/>
            <person name="Norton I."/>
            <person name="Everest G.J."/>
            <person name="Meyers P.R."/>
        </authorList>
    </citation>
    <scope>NUCLEOTIDE SEQUENCE [LARGE SCALE GENOMIC DNA]</scope>
    <source>
        <strain evidence="2 3">DSM 27082</strain>
    </source>
</reference>
<evidence type="ECO:0000313" key="3">
    <source>
        <dbReference type="Proteomes" id="UP000292695"/>
    </source>
</evidence>
<dbReference type="Pfam" id="PF05147">
    <property type="entry name" value="LANC_like"/>
    <property type="match status" value="1"/>
</dbReference>
<dbReference type="SUPFAM" id="SSF158745">
    <property type="entry name" value="LanC-like"/>
    <property type="match status" value="1"/>
</dbReference>
<accession>A0A4R0HYK7</accession>
<dbReference type="EMBL" id="SJKA01000027">
    <property type="protein sequence ID" value="TCC17124.1"/>
    <property type="molecule type" value="Genomic_DNA"/>
</dbReference>
<feature type="binding site" evidence="1">
    <location>
        <position position="261"/>
    </location>
    <ligand>
        <name>Zn(2+)</name>
        <dbReference type="ChEBI" id="CHEBI:29105"/>
    </ligand>
</feature>
<protein>
    <submittedName>
        <fullName evidence="2">Lanthionine synthetase</fullName>
    </submittedName>
</protein>
<dbReference type="OrthoDB" id="1882482at2"/>
<feature type="binding site" evidence="1">
    <location>
        <position position="310"/>
    </location>
    <ligand>
        <name>Zn(2+)</name>
        <dbReference type="ChEBI" id="CHEBI:29105"/>
    </ligand>
</feature>
<feature type="binding site" evidence="1">
    <location>
        <position position="311"/>
    </location>
    <ligand>
        <name>Zn(2+)</name>
        <dbReference type="ChEBI" id="CHEBI:29105"/>
    </ligand>
</feature>
<dbReference type="RefSeq" id="WP_131296399.1">
    <property type="nucleotide sequence ID" value="NZ_SJKA01000027.1"/>
</dbReference>
<dbReference type="PRINTS" id="PR01950">
    <property type="entry name" value="LANCSUPER"/>
</dbReference>
<comment type="caution">
    <text evidence="2">The sequence shown here is derived from an EMBL/GenBank/DDBJ whole genome shotgun (WGS) entry which is preliminary data.</text>
</comment>
<dbReference type="Proteomes" id="UP000292695">
    <property type="component" value="Unassembled WGS sequence"/>
</dbReference>
<keyword evidence="3" id="KW-1185">Reference proteome</keyword>